<protein>
    <submittedName>
        <fullName evidence="2">Uncharacterized protein</fullName>
    </submittedName>
</protein>
<dbReference type="AlphaFoldDB" id="A0A4Z2GYZ7"/>
<proteinExistence type="predicted"/>
<feature type="compositionally biased region" description="Pro residues" evidence="1">
    <location>
        <begin position="74"/>
        <end position="86"/>
    </location>
</feature>
<feature type="compositionally biased region" description="Basic and acidic residues" evidence="1">
    <location>
        <begin position="53"/>
        <end position="63"/>
    </location>
</feature>
<organism evidence="2 3">
    <name type="scientific">Liparis tanakae</name>
    <name type="common">Tanaka's snailfish</name>
    <dbReference type="NCBI Taxonomy" id="230148"/>
    <lineage>
        <taxon>Eukaryota</taxon>
        <taxon>Metazoa</taxon>
        <taxon>Chordata</taxon>
        <taxon>Craniata</taxon>
        <taxon>Vertebrata</taxon>
        <taxon>Euteleostomi</taxon>
        <taxon>Actinopterygii</taxon>
        <taxon>Neopterygii</taxon>
        <taxon>Teleostei</taxon>
        <taxon>Neoteleostei</taxon>
        <taxon>Acanthomorphata</taxon>
        <taxon>Eupercaria</taxon>
        <taxon>Perciformes</taxon>
        <taxon>Cottioidei</taxon>
        <taxon>Cottales</taxon>
        <taxon>Liparidae</taxon>
        <taxon>Liparis</taxon>
    </lineage>
</organism>
<accession>A0A4Z2GYZ7</accession>
<name>A0A4Z2GYZ7_9TELE</name>
<feature type="compositionally biased region" description="Basic and acidic residues" evidence="1">
    <location>
        <begin position="156"/>
        <end position="168"/>
    </location>
</feature>
<feature type="compositionally biased region" description="Basic and acidic residues" evidence="1">
    <location>
        <begin position="19"/>
        <end position="32"/>
    </location>
</feature>
<feature type="compositionally biased region" description="Basic residues" evidence="1">
    <location>
        <begin position="64"/>
        <end position="73"/>
    </location>
</feature>
<reference evidence="2 3" key="1">
    <citation type="submission" date="2019-03" db="EMBL/GenBank/DDBJ databases">
        <title>First draft genome of Liparis tanakae, snailfish: a comprehensive survey of snailfish specific genes.</title>
        <authorList>
            <person name="Kim W."/>
            <person name="Song I."/>
            <person name="Jeong J.-H."/>
            <person name="Kim D."/>
            <person name="Kim S."/>
            <person name="Ryu S."/>
            <person name="Song J.Y."/>
            <person name="Lee S.K."/>
        </authorList>
    </citation>
    <scope>NUCLEOTIDE SEQUENCE [LARGE SCALE GENOMIC DNA]</scope>
    <source>
        <tissue evidence="2">Muscle</tissue>
    </source>
</reference>
<keyword evidence="3" id="KW-1185">Reference proteome</keyword>
<evidence type="ECO:0000313" key="3">
    <source>
        <dbReference type="Proteomes" id="UP000314294"/>
    </source>
</evidence>
<evidence type="ECO:0000313" key="2">
    <source>
        <dbReference type="EMBL" id="TNN57882.1"/>
    </source>
</evidence>
<dbReference type="OrthoDB" id="9939684at2759"/>
<gene>
    <name evidence="2" type="ORF">EYF80_031881</name>
</gene>
<dbReference type="Proteomes" id="UP000314294">
    <property type="component" value="Unassembled WGS sequence"/>
</dbReference>
<comment type="caution">
    <text evidence="2">The sequence shown here is derived from an EMBL/GenBank/DDBJ whole genome shotgun (WGS) entry which is preliminary data.</text>
</comment>
<sequence>MKSQDYLAKDKGGMGCSCHVEDRRDDPRRDAFLHMQTPVSTETPSPCPGSSAERGDPDPDARGLRRPVRRHSRSPPPPPPPPPPPFRSCSIPIIPSVQCQHGNEASCMQTEACGTAAACCEAARREKAGHAAAGHAAAAPFASSSSFCSAAAVGQRRQDEAAHRKQEDGGGAGSGGSTAAPAEARDTVCFLNLNGGSAGALSRARPTQTQLLSPSLLHRDLGLSSQ</sequence>
<evidence type="ECO:0000256" key="1">
    <source>
        <dbReference type="SAM" id="MobiDB-lite"/>
    </source>
</evidence>
<dbReference type="SUPFAM" id="SSF101447">
    <property type="entry name" value="Formin homology 2 domain (FH2 domain)"/>
    <property type="match status" value="1"/>
</dbReference>
<dbReference type="EMBL" id="SRLO01000394">
    <property type="protein sequence ID" value="TNN57882.1"/>
    <property type="molecule type" value="Genomic_DNA"/>
</dbReference>
<feature type="region of interest" description="Disordered" evidence="1">
    <location>
        <begin position="154"/>
        <end position="180"/>
    </location>
</feature>
<feature type="region of interest" description="Disordered" evidence="1">
    <location>
        <begin position="1"/>
        <end position="90"/>
    </location>
</feature>